<dbReference type="RefSeq" id="XP_041230577.1">
    <property type="nucleotide sequence ID" value="XM_041366327.1"/>
</dbReference>
<evidence type="ECO:0000313" key="2">
    <source>
        <dbReference type="EMBL" id="KAG1905002.1"/>
    </source>
</evidence>
<evidence type="ECO:0000313" key="3">
    <source>
        <dbReference type="Proteomes" id="UP001195769"/>
    </source>
</evidence>
<name>A0AAD4EF58_9AGAM</name>
<reference evidence="2" key="1">
    <citation type="journal article" date="2020" name="New Phytol.">
        <title>Comparative genomics reveals dynamic genome evolution in host specialist ectomycorrhizal fungi.</title>
        <authorList>
            <person name="Lofgren L.A."/>
            <person name="Nguyen N.H."/>
            <person name="Vilgalys R."/>
            <person name="Ruytinx J."/>
            <person name="Liao H.L."/>
            <person name="Branco S."/>
            <person name="Kuo A."/>
            <person name="LaButti K."/>
            <person name="Lipzen A."/>
            <person name="Andreopoulos W."/>
            <person name="Pangilinan J."/>
            <person name="Riley R."/>
            <person name="Hundley H."/>
            <person name="Na H."/>
            <person name="Barry K."/>
            <person name="Grigoriev I.V."/>
            <person name="Stajich J.E."/>
            <person name="Kennedy P.G."/>
        </authorList>
    </citation>
    <scope>NUCLEOTIDE SEQUENCE</scope>
    <source>
        <strain evidence="2">FC203</strain>
    </source>
</reference>
<feature type="compositionally biased region" description="Basic and acidic residues" evidence="1">
    <location>
        <begin position="389"/>
        <end position="400"/>
    </location>
</feature>
<gene>
    <name evidence="2" type="ORF">F5891DRAFT_1183664</name>
</gene>
<keyword evidence="3" id="KW-1185">Reference proteome</keyword>
<dbReference type="Proteomes" id="UP001195769">
    <property type="component" value="Unassembled WGS sequence"/>
</dbReference>
<feature type="compositionally biased region" description="Basic and acidic residues" evidence="1">
    <location>
        <begin position="422"/>
        <end position="443"/>
    </location>
</feature>
<organism evidence="2 3">
    <name type="scientific">Suillus fuscotomentosus</name>
    <dbReference type="NCBI Taxonomy" id="1912939"/>
    <lineage>
        <taxon>Eukaryota</taxon>
        <taxon>Fungi</taxon>
        <taxon>Dikarya</taxon>
        <taxon>Basidiomycota</taxon>
        <taxon>Agaricomycotina</taxon>
        <taxon>Agaricomycetes</taxon>
        <taxon>Agaricomycetidae</taxon>
        <taxon>Boletales</taxon>
        <taxon>Suillineae</taxon>
        <taxon>Suillaceae</taxon>
        <taxon>Suillus</taxon>
    </lineage>
</organism>
<dbReference type="GeneID" id="64660625"/>
<comment type="caution">
    <text evidence="2">The sequence shown here is derived from an EMBL/GenBank/DDBJ whole genome shotgun (WGS) entry which is preliminary data.</text>
</comment>
<dbReference type="AlphaFoldDB" id="A0AAD4EF58"/>
<sequence>MGIQLLKDRKAVYETWFQNQGMKKKPAKPPIKMGQRWTERSVIDTLQKKELLKTIQDETGAKPGTKEMINHYTKQLNLLIASLSPEELKEAKETADIWNRQGVPDNVKSDIARKKSDDMIHHFATKMWNQAGMRVFVVSAWKNEEGKIHVAGHDYNNEYGGANSFMKTRKWDAILPEWDSYAESAFDGNLDGDAVATRKKGQQDKTYILDVGDDGYPVLPACDSMDLDTKKAVVRAFLTWHYRKCCGDPKISIPWKYVIPRCGEIIPTECLPEGHNLAEPSKLRQIHATELLQFWYNRQEEREERVLEFIGWWDNDKEDMVLAADMEVPVTTARKNKRKLKEIDESLAEQSNGSEDDIPSGQTAIVPKRLRGRPVLIRGSNDSDSEVEENIHEKSVEPARGKKGAFPIQAAAIDMRSSKKGAAVEKPRDGPPKHVQKGPDPDRSASAVTRKAIAPRQRMADLPMEAGRSSRERKDAVVGAKARGQKRTAEECLEGSPAKWKRCQGVQQDKVASIEAKEKPRKKRVEEATDGSPSKRTRSKTSQLAAGKRSRKPNSRYNDYVKP</sequence>
<feature type="region of interest" description="Disordered" evidence="1">
    <location>
        <begin position="347"/>
        <end position="563"/>
    </location>
</feature>
<protein>
    <submittedName>
        <fullName evidence="2">Uncharacterized protein</fullName>
    </submittedName>
</protein>
<proteinExistence type="predicted"/>
<evidence type="ECO:0000256" key="1">
    <source>
        <dbReference type="SAM" id="MobiDB-lite"/>
    </source>
</evidence>
<dbReference type="EMBL" id="JABBWK010000008">
    <property type="protein sequence ID" value="KAG1905002.1"/>
    <property type="molecule type" value="Genomic_DNA"/>
</dbReference>
<accession>A0AAD4EF58</accession>